<evidence type="ECO:0000256" key="7">
    <source>
        <dbReference type="ARBA" id="ARBA00023277"/>
    </source>
</evidence>
<keyword evidence="5" id="KW-0732">Signal</keyword>
<reference evidence="11" key="2">
    <citation type="submission" date="2024-10" db="UniProtKB">
        <authorList>
            <consortium name="EnsemblProtists"/>
        </authorList>
    </citation>
    <scope>IDENTIFICATION</scope>
</reference>
<dbReference type="HOGENOM" id="CLU_492143_0_0_1"/>
<keyword evidence="6" id="KW-0378">Hydrolase</keyword>
<reference evidence="12" key="1">
    <citation type="journal article" date="2013" name="Nature">
        <title>Pan genome of the phytoplankton Emiliania underpins its global distribution.</title>
        <authorList>
            <person name="Read B.A."/>
            <person name="Kegel J."/>
            <person name="Klute M.J."/>
            <person name="Kuo A."/>
            <person name="Lefebvre S.C."/>
            <person name="Maumus F."/>
            <person name="Mayer C."/>
            <person name="Miller J."/>
            <person name="Monier A."/>
            <person name="Salamov A."/>
            <person name="Young J."/>
            <person name="Aguilar M."/>
            <person name="Claverie J.M."/>
            <person name="Frickenhaus S."/>
            <person name="Gonzalez K."/>
            <person name="Herman E.K."/>
            <person name="Lin Y.C."/>
            <person name="Napier J."/>
            <person name="Ogata H."/>
            <person name="Sarno A.F."/>
            <person name="Shmutz J."/>
            <person name="Schroeder D."/>
            <person name="de Vargas C."/>
            <person name="Verret F."/>
            <person name="von Dassow P."/>
            <person name="Valentin K."/>
            <person name="Van de Peer Y."/>
            <person name="Wheeler G."/>
            <person name="Dacks J.B."/>
            <person name="Delwiche C.F."/>
            <person name="Dyhrman S.T."/>
            <person name="Glockner G."/>
            <person name="John U."/>
            <person name="Richards T."/>
            <person name="Worden A.Z."/>
            <person name="Zhang X."/>
            <person name="Grigoriev I.V."/>
            <person name="Allen A.E."/>
            <person name="Bidle K."/>
            <person name="Borodovsky M."/>
            <person name="Bowler C."/>
            <person name="Brownlee C."/>
            <person name="Cock J.M."/>
            <person name="Elias M."/>
            <person name="Gladyshev V.N."/>
            <person name="Groth M."/>
            <person name="Guda C."/>
            <person name="Hadaegh A."/>
            <person name="Iglesias-Rodriguez M.D."/>
            <person name="Jenkins J."/>
            <person name="Jones B.M."/>
            <person name="Lawson T."/>
            <person name="Leese F."/>
            <person name="Lindquist E."/>
            <person name="Lobanov A."/>
            <person name="Lomsadze A."/>
            <person name="Malik S.B."/>
            <person name="Marsh M.E."/>
            <person name="Mackinder L."/>
            <person name="Mock T."/>
            <person name="Mueller-Roeber B."/>
            <person name="Pagarete A."/>
            <person name="Parker M."/>
            <person name="Probert I."/>
            <person name="Quesneville H."/>
            <person name="Raines C."/>
            <person name="Rensing S.A."/>
            <person name="Riano-Pachon D.M."/>
            <person name="Richier S."/>
            <person name="Rokitta S."/>
            <person name="Shiraiwa Y."/>
            <person name="Soanes D.M."/>
            <person name="van der Giezen M."/>
            <person name="Wahlund T.M."/>
            <person name="Williams B."/>
            <person name="Wilson W."/>
            <person name="Wolfe G."/>
            <person name="Wurch L.L."/>
        </authorList>
    </citation>
    <scope>NUCLEOTIDE SEQUENCE</scope>
</reference>
<evidence type="ECO:0000256" key="2">
    <source>
        <dbReference type="ARBA" id="ARBA00007495"/>
    </source>
</evidence>
<evidence type="ECO:0000313" key="11">
    <source>
        <dbReference type="EnsemblProtists" id="EOD13997"/>
    </source>
</evidence>
<keyword evidence="8" id="KW-0326">Glycosidase</keyword>
<evidence type="ECO:0000256" key="3">
    <source>
        <dbReference type="ARBA" id="ARBA00012590"/>
    </source>
</evidence>
<dbReference type="KEGG" id="ehx:EMIHUDRAFT_246479"/>
<dbReference type="Gene3D" id="3.20.20.80">
    <property type="entry name" value="Glycosidases"/>
    <property type="match status" value="1"/>
</dbReference>
<feature type="domain" description="GH10" evidence="10">
    <location>
        <begin position="142"/>
        <end position="472"/>
    </location>
</feature>
<dbReference type="PANTHER" id="PTHR31490:SF88">
    <property type="entry name" value="BETA-XYLANASE"/>
    <property type="match status" value="1"/>
</dbReference>
<evidence type="ECO:0000256" key="9">
    <source>
        <dbReference type="ARBA" id="ARBA00023326"/>
    </source>
</evidence>
<evidence type="ECO:0000256" key="4">
    <source>
        <dbReference type="ARBA" id="ARBA00022651"/>
    </source>
</evidence>
<comment type="similarity">
    <text evidence="2">Belongs to the glycosyl hydrolase 10 (cellulase F) family.</text>
</comment>
<evidence type="ECO:0000313" key="12">
    <source>
        <dbReference type="Proteomes" id="UP000013827"/>
    </source>
</evidence>
<evidence type="ECO:0000256" key="5">
    <source>
        <dbReference type="ARBA" id="ARBA00022729"/>
    </source>
</evidence>
<dbReference type="Pfam" id="PF00331">
    <property type="entry name" value="Glyco_hydro_10"/>
    <property type="match status" value="1"/>
</dbReference>
<dbReference type="PaxDb" id="2903-EOD13997"/>
<keyword evidence="4" id="KW-0858">Xylan degradation</keyword>
<keyword evidence="7" id="KW-0119">Carbohydrate metabolism</keyword>
<proteinExistence type="inferred from homology"/>
<dbReference type="PANTHER" id="PTHR31490">
    <property type="entry name" value="GLYCOSYL HYDROLASE"/>
    <property type="match status" value="1"/>
</dbReference>
<evidence type="ECO:0000256" key="6">
    <source>
        <dbReference type="ARBA" id="ARBA00022801"/>
    </source>
</evidence>
<dbReference type="GO" id="GO:0045493">
    <property type="term" value="P:xylan catabolic process"/>
    <property type="evidence" value="ECO:0007669"/>
    <property type="project" value="UniProtKB-KW"/>
</dbReference>
<comment type="catalytic activity">
    <reaction evidence="1">
        <text>Endohydrolysis of (1-&gt;4)-beta-D-xylosidic linkages in xylans.</text>
        <dbReference type="EC" id="3.2.1.8"/>
    </reaction>
</comment>
<dbReference type="InterPro" id="IPR017853">
    <property type="entry name" value="GH"/>
</dbReference>
<dbReference type="GO" id="GO:0031176">
    <property type="term" value="F:endo-1,4-beta-xylanase activity"/>
    <property type="evidence" value="ECO:0007669"/>
    <property type="project" value="UniProtKB-EC"/>
</dbReference>
<dbReference type="GeneID" id="17260151"/>
<dbReference type="EnsemblProtists" id="EOD13997">
    <property type="protein sequence ID" value="EOD13997"/>
    <property type="gene ID" value="EMIHUDRAFT_246479"/>
</dbReference>
<dbReference type="EC" id="3.2.1.8" evidence="3"/>
<dbReference type="SUPFAM" id="SSF51445">
    <property type="entry name" value="(Trans)glycosidases"/>
    <property type="match status" value="1"/>
</dbReference>
<accession>A0A0D3IRW2</accession>
<dbReference type="RefSeq" id="XP_005766426.1">
    <property type="nucleotide sequence ID" value="XM_005766369.1"/>
</dbReference>
<evidence type="ECO:0000256" key="1">
    <source>
        <dbReference type="ARBA" id="ARBA00000681"/>
    </source>
</evidence>
<keyword evidence="9" id="KW-0624">Polysaccharide degradation</keyword>
<dbReference type="SMART" id="SM00633">
    <property type="entry name" value="Glyco_10"/>
    <property type="match status" value="1"/>
</dbReference>
<keyword evidence="12" id="KW-1185">Reference proteome</keyword>
<dbReference type="Proteomes" id="UP000013827">
    <property type="component" value="Unassembled WGS sequence"/>
</dbReference>
<dbReference type="STRING" id="2903.R1BWA1"/>
<dbReference type="PRINTS" id="PR00134">
    <property type="entry name" value="GLHYDRLASE10"/>
</dbReference>
<evidence type="ECO:0000259" key="10">
    <source>
        <dbReference type="PROSITE" id="PS51760"/>
    </source>
</evidence>
<dbReference type="eggNOG" id="ENOG502S0Y4">
    <property type="taxonomic scope" value="Eukaryota"/>
</dbReference>
<name>A0A0D3IRW2_EMIH1</name>
<dbReference type="AlphaFoldDB" id="A0A0D3IRW2"/>
<evidence type="ECO:0000256" key="8">
    <source>
        <dbReference type="ARBA" id="ARBA00023295"/>
    </source>
</evidence>
<organism evidence="11 12">
    <name type="scientific">Emiliania huxleyi (strain CCMP1516)</name>
    <dbReference type="NCBI Taxonomy" id="280463"/>
    <lineage>
        <taxon>Eukaryota</taxon>
        <taxon>Haptista</taxon>
        <taxon>Haptophyta</taxon>
        <taxon>Prymnesiophyceae</taxon>
        <taxon>Isochrysidales</taxon>
        <taxon>Noelaerhabdaceae</taxon>
        <taxon>Emiliania</taxon>
    </lineage>
</organism>
<sequence>MCTECEPCGQRVIAPTPPPPPPPLAPPSPPAIVSFPAEGALILAGGDGVRGSEGCVHEPDATNFSGVPIAGQCCTREGNCKRSTSRSNDDCIFGAFGTPAYRQTTWIEAARKCESEGLVLCDKGCKNTGCGYHAVWSRGGRFAKLVKLLPAVNKELRYLGTAIPDSGLLNDVNYVEYLLREFNAATPGNQMKWGRMERARGEIDWAQADQFVEFCQLHRLRIKGHALVWHTQMPSWVDDALPAWQLRAALLNRVTTLVSRYKGIVRAWDVMNEATADKTSVLNGEAVEGLYRPTIIMKKLGPGIIDDLFRAAHAADPDADLIYNEYNVLKGGAKADRMYTIVQGLLQRGVPVHTVGFEGHVLGKEIYPKTEAVRGRIKRSLKRFADLGVKVTLSEIDMRVRDWPEAVRMENQREAYRALMAEALISPYVEGLTFWGFTDKFSWIHGWFGEDDPLLFDREYGLKPAYHGCCDGDASSNFNCSGSVITTSTGWNNGGLCRGCSRCIAERKETWEMEDCFGNSARDTAEYDETYFHENDIKGVRLIKKRLERLESDV</sequence>
<dbReference type="PROSITE" id="PS51760">
    <property type="entry name" value="GH10_2"/>
    <property type="match status" value="1"/>
</dbReference>
<dbReference type="InterPro" id="IPR044846">
    <property type="entry name" value="GH10"/>
</dbReference>
<protein>
    <recommendedName>
        <fullName evidence="3">endo-1,4-beta-xylanase</fullName>
        <ecNumber evidence="3">3.2.1.8</ecNumber>
    </recommendedName>
</protein>
<dbReference type="InterPro" id="IPR001000">
    <property type="entry name" value="GH10_dom"/>
</dbReference>